<sequence length="225" mass="25293">MLQAADFQRELLSAEVLYFTAESEVRVVVMENQDYRFMLMGDAVQSIMNLQDPAALEFAHQRLMLAQLDTLPAGARVLELGLGGGSAVRHANLRGLALDWVTVERSSEVINLYWDYFEPTPPTAPFKLHIELAESQQYLGQAKNSQFELILCDVYDQLSQTLVANCLNRLSPSGELVINWLPHMQLEGLDSTEFFAQLAAQHSLQHTLQTASGFANQIHRLRFNA</sequence>
<dbReference type="OrthoDB" id="5763385at2"/>
<evidence type="ECO:0000313" key="2">
    <source>
        <dbReference type="EMBL" id="RUO22860.1"/>
    </source>
</evidence>
<dbReference type="EMBL" id="QLMD01000009">
    <property type="protein sequence ID" value="RAJ96361.1"/>
    <property type="molecule type" value="Genomic_DNA"/>
</dbReference>
<keyword evidence="4" id="KW-1185">Reference proteome</keyword>
<dbReference type="Proteomes" id="UP000249203">
    <property type="component" value="Unassembled WGS sequence"/>
</dbReference>
<evidence type="ECO:0000313" key="1">
    <source>
        <dbReference type="EMBL" id="RAJ96361.1"/>
    </source>
</evidence>
<accession>A0A327WVR2</accession>
<reference evidence="1 3" key="2">
    <citation type="submission" date="2018-06" db="EMBL/GenBank/DDBJ databases">
        <title>Genomic Encyclopedia of Type Strains, Phase III (KMG-III): the genomes of soil and plant-associated and newly described type strains.</title>
        <authorList>
            <person name="Whitman W."/>
        </authorList>
    </citation>
    <scope>NUCLEOTIDE SEQUENCE [LARGE SCALE GENOMIC DNA]</scope>
    <source>
        <strain evidence="1 3">CGMCC 1.15366</strain>
    </source>
</reference>
<evidence type="ECO:0000313" key="4">
    <source>
        <dbReference type="Proteomes" id="UP000287865"/>
    </source>
</evidence>
<name>A0A327WVR2_9GAMM</name>
<comment type="caution">
    <text evidence="1">The sequence shown here is derived from an EMBL/GenBank/DDBJ whole genome shotgun (WGS) entry which is preliminary data.</text>
</comment>
<dbReference type="AlphaFoldDB" id="A0A327WVR2"/>
<organism evidence="1 3">
    <name type="scientific">Aliidiomarina maris</name>
    <dbReference type="NCBI Taxonomy" id="531312"/>
    <lineage>
        <taxon>Bacteria</taxon>
        <taxon>Pseudomonadati</taxon>
        <taxon>Pseudomonadota</taxon>
        <taxon>Gammaproteobacteria</taxon>
        <taxon>Alteromonadales</taxon>
        <taxon>Idiomarinaceae</taxon>
        <taxon>Aliidiomarina</taxon>
    </lineage>
</organism>
<dbReference type="RefSeq" id="WP_111569769.1">
    <property type="nucleotide sequence ID" value="NZ_PIPK01000009.1"/>
</dbReference>
<dbReference type="Gene3D" id="3.40.50.150">
    <property type="entry name" value="Vaccinia Virus protein VP39"/>
    <property type="match status" value="1"/>
</dbReference>
<gene>
    <name evidence="1" type="ORF">B0I24_10942</name>
    <name evidence="2" type="ORF">CWE07_10305</name>
</gene>
<dbReference type="Proteomes" id="UP000287865">
    <property type="component" value="Unassembled WGS sequence"/>
</dbReference>
<reference evidence="2 4" key="1">
    <citation type="journal article" date="2018" name="Front. Microbiol.">
        <title>Genome-Based Analysis Reveals the Taxonomy and Diversity of the Family Idiomarinaceae.</title>
        <authorList>
            <person name="Liu Y."/>
            <person name="Lai Q."/>
            <person name="Shao Z."/>
        </authorList>
    </citation>
    <scope>NUCLEOTIDE SEQUENCE [LARGE SCALE GENOMIC DNA]</scope>
    <source>
        <strain evidence="2 4">CF12-14</strain>
    </source>
</reference>
<dbReference type="SUPFAM" id="SSF53335">
    <property type="entry name" value="S-adenosyl-L-methionine-dependent methyltransferases"/>
    <property type="match status" value="1"/>
</dbReference>
<evidence type="ECO:0008006" key="5">
    <source>
        <dbReference type="Google" id="ProtNLM"/>
    </source>
</evidence>
<dbReference type="InterPro" id="IPR029063">
    <property type="entry name" value="SAM-dependent_MTases_sf"/>
</dbReference>
<proteinExistence type="predicted"/>
<evidence type="ECO:0000313" key="3">
    <source>
        <dbReference type="Proteomes" id="UP000249203"/>
    </source>
</evidence>
<dbReference type="EMBL" id="PIPK01000009">
    <property type="protein sequence ID" value="RUO22860.1"/>
    <property type="molecule type" value="Genomic_DNA"/>
</dbReference>
<protein>
    <recommendedName>
        <fullName evidence="5">Spermidine synthase</fullName>
    </recommendedName>
</protein>